<keyword evidence="1" id="KW-0378">Hydrolase</keyword>
<dbReference type="GO" id="GO:0004519">
    <property type="term" value="F:endonuclease activity"/>
    <property type="evidence" value="ECO:0007669"/>
    <property type="project" value="UniProtKB-KW"/>
</dbReference>
<sequence>MSLTRNKKNVSQFQYSLKDEPLHRVTDYKYLGVLITSDLNWNAHVKYVFNKTPTKLFFLKRTLKSSSCETKLLHIKPLYVQCSNTQILPGSLTRR</sequence>
<reference evidence="1" key="1">
    <citation type="submission" date="2012-12" db="EMBL/GenBank/DDBJ databases">
        <title>Identification and characterization of a phenylalanine ammonia-lyase gene family in Isatis indigotica Fort.</title>
        <authorList>
            <person name="Liu Q."/>
            <person name="Chen J."/>
            <person name="Zhou X."/>
            <person name="Di P."/>
            <person name="Xiao Y."/>
            <person name="Xuan H."/>
            <person name="Zhang L."/>
            <person name="Chen W."/>
        </authorList>
    </citation>
    <scope>NUCLEOTIDE SEQUENCE</scope>
    <source>
        <tissue evidence="1">Salivary gland</tissue>
    </source>
</reference>
<evidence type="ECO:0000313" key="1">
    <source>
        <dbReference type="EMBL" id="JAA69227.1"/>
    </source>
</evidence>
<name>A0A0K8RDJ3_IXORI</name>
<keyword evidence="1" id="KW-0540">Nuclease</keyword>
<keyword evidence="1" id="KW-0255">Endonuclease</keyword>
<protein>
    <submittedName>
        <fullName evidence="1">Putative endonuclease/reverse transcript</fullName>
    </submittedName>
</protein>
<dbReference type="AlphaFoldDB" id="A0A0K8RDJ3"/>
<accession>A0A0K8RDJ3</accession>
<proteinExistence type="evidence at transcript level"/>
<organism evidence="1">
    <name type="scientific">Ixodes ricinus</name>
    <name type="common">Common tick</name>
    <name type="synonym">Acarus ricinus</name>
    <dbReference type="NCBI Taxonomy" id="34613"/>
    <lineage>
        <taxon>Eukaryota</taxon>
        <taxon>Metazoa</taxon>
        <taxon>Ecdysozoa</taxon>
        <taxon>Arthropoda</taxon>
        <taxon>Chelicerata</taxon>
        <taxon>Arachnida</taxon>
        <taxon>Acari</taxon>
        <taxon>Parasitiformes</taxon>
        <taxon>Ixodida</taxon>
        <taxon>Ixodoidea</taxon>
        <taxon>Ixodidae</taxon>
        <taxon>Ixodinae</taxon>
        <taxon>Ixodes</taxon>
    </lineage>
</organism>
<dbReference type="EMBL" id="GADI01004581">
    <property type="protein sequence ID" value="JAA69227.1"/>
    <property type="molecule type" value="mRNA"/>
</dbReference>